<protein>
    <recommendedName>
        <fullName evidence="4">Prepilin type IV endopeptidase peptidase domain-containing protein</fullName>
    </recommendedName>
</protein>
<dbReference type="PATRIC" id="fig|997872.3.peg.1529"/>
<gene>
    <name evidence="2" type="ORF">HMPREF1091_01521</name>
</gene>
<evidence type="ECO:0008006" key="4">
    <source>
        <dbReference type="Google" id="ProtNLM"/>
    </source>
</evidence>
<sequence>MLGIATMFFLAMAITKARSGSRGVGAGDIKLAMVCGFIAGWPAVVYFLMGLAVSSIVYFAAKWLMKNFTFMAYFPMCSFISIGLATAVLCPYIPSFTQVLGVSF</sequence>
<feature type="transmembrane region" description="Helical" evidence="1">
    <location>
        <begin position="73"/>
        <end position="94"/>
    </location>
</feature>
<dbReference type="Gene3D" id="1.20.120.1220">
    <property type="match status" value="1"/>
</dbReference>
<name>N2BPX6_9ACTN</name>
<comment type="caution">
    <text evidence="2">The sequence shown here is derived from an EMBL/GenBank/DDBJ whole genome shotgun (WGS) entry which is preliminary data.</text>
</comment>
<evidence type="ECO:0000313" key="2">
    <source>
        <dbReference type="EMBL" id="EMZ40578.1"/>
    </source>
</evidence>
<keyword evidence="1" id="KW-0812">Transmembrane</keyword>
<keyword evidence="1" id="KW-1133">Transmembrane helix</keyword>
<dbReference type="EMBL" id="AGXC01000003">
    <property type="protein sequence ID" value="EMZ40578.1"/>
    <property type="molecule type" value="Genomic_DNA"/>
</dbReference>
<dbReference type="AlphaFoldDB" id="N2BPX6"/>
<dbReference type="Proteomes" id="UP000012651">
    <property type="component" value="Unassembled WGS sequence"/>
</dbReference>
<proteinExistence type="predicted"/>
<evidence type="ECO:0000256" key="1">
    <source>
        <dbReference type="SAM" id="Phobius"/>
    </source>
</evidence>
<keyword evidence="3" id="KW-1185">Reference proteome</keyword>
<organism evidence="2 3">
    <name type="scientific">Atopobium minutum 10063974</name>
    <dbReference type="NCBI Taxonomy" id="997872"/>
    <lineage>
        <taxon>Bacteria</taxon>
        <taxon>Bacillati</taxon>
        <taxon>Actinomycetota</taxon>
        <taxon>Coriobacteriia</taxon>
        <taxon>Coriobacteriales</taxon>
        <taxon>Atopobiaceae</taxon>
        <taxon>Atopobium</taxon>
    </lineage>
</organism>
<reference evidence="2 3" key="1">
    <citation type="submission" date="2013-03" db="EMBL/GenBank/DDBJ databases">
        <title>The Genome Sequence of Atopobium minutum 10063974.</title>
        <authorList>
            <consortium name="The Broad Institute Genome Sequencing Platform"/>
            <person name="Earl A."/>
            <person name="Ward D."/>
            <person name="Feldgarden M."/>
            <person name="Gevers D."/>
            <person name="Lambert T."/>
            <person name="Marvaud J.-C."/>
            <person name="Courvalin P."/>
            <person name="Walker B."/>
            <person name="Young S.K."/>
            <person name="Zeng Q."/>
            <person name="Gargeya S."/>
            <person name="Fitzgerald M."/>
            <person name="Haas B."/>
            <person name="Abouelleil A."/>
            <person name="Alvarado L."/>
            <person name="Arachchi H.M."/>
            <person name="Berlin A.M."/>
            <person name="Chapman S.B."/>
            <person name="Dewar J."/>
            <person name="Goldberg J."/>
            <person name="Griggs A."/>
            <person name="Gujja S."/>
            <person name="Hansen M."/>
            <person name="Howarth C."/>
            <person name="Imamovic A."/>
            <person name="Larimer J."/>
            <person name="McCowan C."/>
            <person name="Murphy C."/>
            <person name="Neiman D."/>
            <person name="Pearson M."/>
            <person name="Priest M."/>
            <person name="Roberts A."/>
            <person name="Saif S."/>
            <person name="Shea T."/>
            <person name="Sisk P."/>
            <person name="Sykes S."/>
            <person name="Wortman J."/>
            <person name="Nusbaum C."/>
            <person name="Birren B."/>
        </authorList>
    </citation>
    <scope>NUCLEOTIDE SEQUENCE [LARGE SCALE GENOMIC DNA]</scope>
    <source>
        <strain evidence="2 3">10063974</strain>
    </source>
</reference>
<feature type="transmembrane region" description="Helical" evidence="1">
    <location>
        <begin position="43"/>
        <end position="61"/>
    </location>
</feature>
<dbReference type="RefSeq" id="WP_002564266.1">
    <property type="nucleotide sequence ID" value="NZ_KB822534.1"/>
</dbReference>
<dbReference type="OrthoDB" id="5245093at2"/>
<accession>N2BPX6</accession>
<keyword evidence="1" id="KW-0472">Membrane</keyword>
<dbReference type="HOGENOM" id="CLU_2244393_0_0_11"/>
<evidence type="ECO:0000313" key="3">
    <source>
        <dbReference type="Proteomes" id="UP000012651"/>
    </source>
</evidence>